<feature type="signal peptide" evidence="1">
    <location>
        <begin position="1"/>
        <end position="20"/>
    </location>
</feature>
<dbReference type="EMBL" id="CP043450">
    <property type="protein sequence ID" value="QEM11610.1"/>
    <property type="molecule type" value="Genomic_DNA"/>
</dbReference>
<dbReference type="RefSeq" id="WP_112567826.1">
    <property type="nucleotide sequence ID" value="NZ_CP043450.1"/>
</dbReference>
<keyword evidence="1" id="KW-0732">Signal</keyword>
<feature type="chain" id="PRO_5023059970" evidence="1">
    <location>
        <begin position="21"/>
        <end position="170"/>
    </location>
</feature>
<dbReference type="OrthoDB" id="793442at2"/>
<dbReference type="Proteomes" id="UP000251402">
    <property type="component" value="Chromosome"/>
</dbReference>
<gene>
    <name evidence="2" type="ORF">DEO27_016775</name>
</gene>
<organism evidence="2 3">
    <name type="scientific">Mucilaginibacter rubeus</name>
    <dbReference type="NCBI Taxonomy" id="2027860"/>
    <lineage>
        <taxon>Bacteria</taxon>
        <taxon>Pseudomonadati</taxon>
        <taxon>Bacteroidota</taxon>
        <taxon>Sphingobacteriia</taxon>
        <taxon>Sphingobacteriales</taxon>
        <taxon>Sphingobacteriaceae</taxon>
        <taxon>Mucilaginibacter</taxon>
    </lineage>
</organism>
<evidence type="ECO:0000313" key="2">
    <source>
        <dbReference type="EMBL" id="QEM11610.1"/>
    </source>
</evidence>
<reference evidence="2" key="1">
    <citation type="submission" date="2019-08" db="EMBL/GenBank/DDBJ databases">
        <title>Comparative genome analysis confer to the adaptation heavy metal polluted environment.</title>
        <authorList>
            <person name="Li Y."/>
        </authorList>
    </citation>
    <scope>NUCLEOTIDE SEQUENCE [LARGE SCALE GENOMIC DNA]</scope>
    <source>
        <strain evidence="2">P1</strain>
    </source>
</reference>
<protein>
    <submittedName>
        <fullName evidence="2">Uncharacterized protein</fullName>
    </submittedName>
</protein>
<evidence type="ECO:0000256" key="1">
    <source>
        <dbReference type="SAM" id="SignalP"/>
    </source>
</evidence>
<accession>A0A5C1I2W9</accession>
<sequence length="170" mass="19415">MKKIIILLVAIAAFAFTAKAQTFHVPENYTLKEKADYAKYEEDVIKGIDWLQDTPWALEEQKRMETNAFLMKWIQGSPSVNIEINNSVAKMTEKNPQLIMTFMGGFTKYALQNKSAFDKNKANQAGVKSVIDKYVLETDHKNNSLLNKLTKIDKEGKLADWMASDFNKTK</sequence>
<dbReference type="KEGG" id="mrub:DEO27_016775"/>
<dbReference type="AlphaFoldDB" id="A0A5C1I2W9"/>
<proteinExistence type="predicted"/>
<name>A0A5C1I2W9_9SPHI</name>
<keyword evidence="3" id="KW-1185">Reference proteome</keyword>
<evidence type="ECO:0000313" key="3">
    <source>
        <dbReference type="Proteomes" id="UP000251402"/>
    </source>
</evidence>